<dbReference type="PROSITE" id="PS50887">
    <property type="entry name" value="GGDEF"/>
    <property type="match status" value="1"/>
</dbReference>
<dbReference type="Pfam" id="PF00990">
    <property type="entry name" value="GGDEF"/>
    <property type="match status" value="1"/>
</dbReference>
<organism evidence="4 5">
    <name type="scientific">Aureimonas endophytica</name>
    <dbReference type="NCBI Taxonomy" id="2027858"/>
    <lineage>
        <taxon>Bacteria</taxon>
        <taxon>Pseudomonadati</taxon>
        <taxon>Pseudomonadota</taxon>
        <taxon>Alphaproteobacteria</taxon>
        <taxon>Hyphomicrobiales</taxon>
        <taxon>Aurantimonadaceae</taxon>
        <taxon>Aureimonas</taxon>
    </lineage>
</organism>
<comment type="caution">
    <text evidence="4">The sequence shown here is derived from an EMBL/GenBank/DDBJ whole genome shotgun (WGS) entry which is preliminary data.</text>
</comment>
<dbReference type="InterPro" id="IPR035919">
    <property type="entry name" value="EAL_sf"/>
</dbReference>
<keyword evidence="1" id="KW-1133">Transmembrane helix</keyword>
<dbReference type="Gene3D" id="3.30.450.20">
    <property type="entry name" value="PAS domain"/>
    <property type="match status" value="1"/>
</dbReference>
<evidence type="ECO:0000313" key="5">
    <source>
        <dbReference type="Proteomes" id="UP000644699"/>
    </source>
</evidence>
<evidence type="ECO:0000256" key="1">
    <source>
        <dbReference type="SAM" id="Phobius"/>
    </source>
</evidence>
<evidence type="ECO:0000313" key="4">
    <source>
        <dbReference type="EMBL" id="GGD97313.1"/>
    </source>
</evidence>
<dbReference type="Pfam" id="PF00563">
    <property type="entry name" value="EAL"/>
    <property type="match status" value="1"/>
</dbReference>
<dbReference type="SUPFAM" id="SSF55073">
    <property type="entry name" value="Nucleotide cyclase"/>
    <property type="match status" value="1"/>
</dbReference>
<reference evidence="4" key="2">
    <citation type="submission" date="2020-09" db="EMBL/GenBank/DDBJ databases">
        <authorList>
            <person name="Sun Q."/>
            <person name="Zhou Y."/>
        </authorList>
    </citation>
    <scope>NUCLEOTIDE SEQUENCE</scope>
    <source>
        <strain evidence="4">CGMCC 1.15367</strain>
    </source>
</reference>
<dbReference type="EMBL" id="BMIQ01000002">
    <property type="protein sequence ID" value="GGD97313.1"/>
    <property type="molecule type" value="Genomic_DNA"/>
</dbReference>
<keyword evidence="1" id="KW-0472">Membrane</keyword>
<name>A0A916ZGZ1_9HYPH</name>
<feature type="domain" description="EAL" evidence="2">
    <location>
        <begin position="464"/>
        <end position="714"/>
    </location>
</feature>
<keyword evidence="1" id="KW-0812">Transmembrane</keyword>
<dbReference type="NCBIfam" id="TIGR00254">
    <property type="entry name" value="GGDEF"/>
    <property type="match status" value="1"/>
</dbReference>
<dbReference type="CDD" id="cd01949">
    <property type="entry name" value="GGDEF"/>
    <property type="match status" value="1"/>
</dbReference>
<dbReference type="InterPro" id="IPR001633">
    <property type="entry name" value="EAL_dom"/>
</dbReference>
<dbReference type="AlphaFoldDB" id="A0A916ZGZ1"/>
<dbReference type="CDD" id="cd01948">
    <property type="entry name" value="EAL"/>
    <property type="match status" value="1"/>
</dbReference>
<dbReference type="InterPro" id="IPR043128">
    <property type="entry name" value="Rev_trsase/Diguanyl_cyclase"/>
</dbReference>
<dbReference type="PROSITE" id="PS50883">
    <property type="entry name" value="EAL"/>
    <property type="match status" value="1"/>
</dbReference>
<evidence type="ECO:0008006" key="6">
    <source>
        <dbReference type="Google" id="ProtNLM"/>
    </source>
</evidence>
<gene>
    <name evidence="4" type="ORF">GCM10011390_15130</name>
</gene>
<reference evidence="4" key="1">
    <citation type="journal article" date="2014" name="Int. J. Syst. Evol. Microbiol.">
        <title>Complete genome sequence of Corynebacterium casei LMG S-19264T (=DSM 44701T), isolated from a smear-ripened cheese.</title>
        <authorList>
            <consortium name="US DOE Joint Genome Institute (JGI-PGF)"/>
            <person name="Walter F."/>
            <person name="Albersmeier A."/>
            <person name="Kalinowski J."/>
            <person name="Ruckert C."/>
        </authorList>
    </citation>
    <scope>NUCLEOTIDE SEQUENCE</scope>
    <source>
        <strain evidence="4">CGMCC 1.15367</strain>
    </source>
</reference>
<dbReference type="Gene3D" id="3.30.70.270">
    <property type="match status" value="1"/>
</dbReference>
<evidence type="ECO:0000259" key="3">
    <source>
        <dbReference type="PROSITE" id="PS50887"/>
    </source>
</evidence>
<feature type="transmembrane region" description="Helical" evidence="1">
    <location>
        <begin position="12"/>
        <end position="34"/>
    </location>
</feature>
<protein>
    <recommendedName>
        <fullName evidence="6">Periplasmic sensor diguanylate cyclase/phosphodiesterase</fullName>
    </recommendedName>
</protein>
<accession>A0A916ZGZ1</accession>
<evidence type="ECO:0000259" key="2">
    <source>
        <dbReference type="PROSITE" id="PS50883"/>
    </source>
</evidence>
<dbReference type="InterPro" id="IPR052155">
    <property type="entry name" value="Biofilm_reg_signaling"/>
</dbReference>
<dbReference type="SMART" id="SM00052">
    <property type="entry name" value="EAL"/>
    <property type="match status" value="1"/>
</dbReference>
<dbReference type="Proteomes" id="UP000644699">
    <property type="component" value="Unassembled WGS sequence"/>
</dbReference>
<proteinExistence type="predicted"/>
<feature type="domain" description="GGDEF" evidence="3">
    <location>
        <begin position="323"/>
        <end position="457"/>
    </location>
</feature>
<dbReference type="SUPFAM" id="SSF141868">
    <property type="entry name" value="EAL domain-like"/>
    <property type="match status" value="1"/>
</dbReference>
<dbReference type="Gene3D" id="3.20.20.450">
    <property type="entry name" value="EAL domain"/>
    <property type="match status" value="1"/>
</dbReference>
<dbReference type="InterPro" id="IPR029787">
    <property type="entry name" value="Nucleotide_cyclase"/>
</dbReference>
<dbReference type="PANTHER" id="PTHR44757">
    <property type="entry name" value="DIGUANYLATE CYCLASE DGCP"/>
    <property type="match status" value="1"/>
</dbReference>
<keyword evidence="5" id="KW-1185">Reference proteome</keyword>
<dbReference type="InterPro" id="IPR000160">
    <property type="entry name" value="GGDEF_dom"/>
</dbReference>
<dbReference type="PANTHER" id="PTHR44757:SF2">
    <property type="entry name" value="BIOFILM ARCHITECTURE MAINTENANCE PROTEIN MBAA"/>
    <property type="match status" value="1"/>
</dbReference>
<dbReference type="SMART" id="SM00267">
    <property type="entry name" value="GGDEF"/>
    <property type="match status" value="1"/>
</dbReference>
<sequence length="727" mass="78905">MLAPRRIQGQRLVRAIAVVIALAIVVTSGMTILAGRQDALRDAQEDLDSISSGVVRHMRNSIELSNAILTGVARSLQKSDGTMDQMKTVSEDIAAVSAATTRIREILFAESGGWVLASSLGEAGLHRNVMREPFFRRPLARDAEPFGLTKTTAVEPSIVVSRRVEGLDGIERGVVAATIPEAYFRQTYTTFDTGRGIEVELRGEDGASLLRYGGFDPAAAFEGLSIERRVEPLPYRLIVRRPNRLILREWSSHLPLQALATLALLVLVFAVAHLVARLLTRGRMEQEALARQAMTDPLTGLGNRRALIEGMRAAILAAAEGRSSFAVLLIDLDRFKAINDVHGHLAGDAVLAMVGTALHDVIGRDGLITRLGGDEFAAVVPGLSPAELRATLANLAERIRQPLDWQGSQLNVGVSIGVALCPDHGTDADTLLQGADLAMYQAKHGRDGCIRFFAADLEDRARARRKREAELKLAIERQEIRPYYQPIVAFAGGELVAFELLARWHHPSDGVLAPAEFIELAEECDLITPMTLALLRQAVADAADWPAHIRLAINISPRQLREPLLAHRLIEAVRAGGFDPHRLEVELTEDAILDDYELAKAAMSVLRLNGATLALDDFGMGYSSLSHLRELRFDKLKIDKSFVQALPGNAESRKLVDAILQLASSFGMRVTAEGVETAEQAAFLAGRGCQRGQGYLYGRPADAAATLRLLSGGAPRQGATAEHRSLG</sequence>